<gene>
    <name evidence="1" type="ORF">SAMN05216381_2069</name>
</gene>
<dbReference type="SUPFAM" id="SSF52540">
    <property type="entry name" value="P-loop containing nucleoside triphosphate hydrolases"/>
    <property type="match status" value="1"/>
</dbReference>
<name>A0A1G7MYR1_9GAMM</name>
<dbReference type="OrthoDB" id="3819922at2"/>
<evidence type="ECO:0000313" key="1">
    <source>
        <dbReference type="EMBL" id="SDF66817.1"/>
    </source>
</evidence>
<dbReference type="STRING" id="640205.SAMN05216381_2069"/>
<dbReference type="AlphaFoldDB" id="A0A1G7MYR1"/>
<protein>
    <submittedName>
        <fullName evidence="1">Predicted kinase</fullName>
    </submittedName>
</protein>
<dbReference type="RefSeq" id="WP_092367533.1">
    <property type="nucleotide sequence ID" value="NZ_FNBM01000004.1"/>
</dbReference>
<dbReference type="PANTHER" id="PTHR37807">
    <property type="entry name" value="OS07G0160300 PROTEIN"/>
    <property type="match status" value="1"/>
</dbReference>
<accession>A0A1G7MYR1</accession>
<dbReference type="PANTHER" id="PTHR37807:SF3">
    <property type="entry name" value="OS07G0160300 PROTEIN"/>
    <property type="match status" value="1"/>
</dbReference>
<dbReference type="Pfam" id="PF13671">
    <property type="entry name" value="AAA_33"/>
    <property type="match status" value="1"/>
</dbReference>
<keyword evidence="1" id="KW-0418">Kinase</keyword>
<organism evidence="1 2">
    <name type="scientific">Phytopseudomonas seleniipraecipitans</name>
    <dbReference type="NCBI Taxonomy" id="640205"/>
    <lineage>
        <taxon>Bacteria</taxon>
        <taxon>Pseudomonadati</taxon>
        <taxon>Pseudomonadota</taxon>
        <taxon>Gammaproteobacteria</taxon>
        <taxon>Pseudomonadales</taxon>
        <taxon>Pseudomonadaceae</taxon>
        <taxon>Phytopseudomonas</taxon>
    </lineage>
</organism>
<keyword evidence="1" id="KW-0808">Transferase</keyword>
<dbReference type="EMBL" id="FNBM01000004">
    <property type="protein sequence ID" value="SDF66817.1"/>
    <property type="molecule type" value="Genomic_DNA"/>
</dbReference>
<dbReference type="Proteomes" id="UP000243378">
    <property type="component" value="Unassembled WGS sequence"/>
</dbReference>
<sequence length="177" mass="19296">MLIVFSGLPGTGKTTLAKTLADSLNAVYLRIDSIEQALRTSGALRGDVGSSGYEVANIVALDNLKIARTVVADCVNPVLESRTAWADTARTAGCPLLNIEILCSDKRQHQQRVESRVVDVPGLVAPSWQSVQAHEYEAWGEPTFTIDTAFTSPETAQKLILERVSAYAATHWERVER</sequence>
<evidence type="ECO:0000313" key="2">
    <source>
        <dbReference type="Proteomes" id="UP000243378"/>
    </source>
</evidence>
<dbReference type="InterPro" id="IPR027417">
    <property type="entry name" value="P-loop_NTPase"/>
</dbReference>
<reference evidence="1 2" key="1">
    <citation type="submission" date="2016-10" db="EMBL/GenBank/DDBJ databases">
        <authorList>
            <person name="de Groot N.N."/>
        </authorList>
    </citation>
    <scope>NUCLEOTIDE SEQUENCE [LARGE SCALE GENOMIC DNA]</scope>
    <source>
        <strain evidence="1 2">LMG 25475</strain>
    </source>
</reference>
<dbReference type="Gene3D" id="3.40.50.300">
    <property type="entry name" value="P-loop containing nucleotide triphosphate hydrolases"/>
    <property type="match status" value="1"/>
</dbReference>
<proteinExistence type="predicted"/>
<dbReference type="GO" id="GO:0016301">
    <property type="term" value="F:kinase activity"/>
    <property type="evidence" value="ECO:0007669"/>
    <property type="project" value="UniProtKB-KW"/>
</dbReference>